<dbReference type="EMBL" id="JACHOC010000004">
    <property type="protein sequence ID" value="MBB4622257.1"/>
    <property type="molecule type" value="Genomic_DNA"/>
</dbReference>
<reference evidence="2 3" key="1">
    <citation type="submission" date="2020-08" db="EMBL/GenBank/DDBJ databases">
        <title>Genomic Encyclopedia of Type Strains, Phase IV (KMG-IV): sequencing the most valuable type-strain genomes for metagenomic binning, comparative biology and taxonomic classification.</title>
        <authorList>
            <person name="Goeker M."/>
        </authorList>
    </citation>
    <scope>NUCLEOTIDE SEQUENCE [LARGE SCALE GENOMIC DNA]</scope>
    <source>
        <strain evidence="2 3">DSM 102983</strain>
    </source>
</reference>
<comment type="similarity">
    <text evidence="1">Belongs to the TolB family.</text>
</comment>
<comment type="caution">
    <text evidence="2">The sequence shown here is derived from an EMBL/GenBank/DDBJ whole genome shotgun (WGS) entry which is preliminary data.</text>
</comment>
<protein>
    <submittedName>
        <fullName evidence="2">Outer membrane lipoprotein-sorting protein</fullName>
    </submittedName>
</protein>
<dbReference type="InterPro" id="IPR011659">
    <property type="entry name" value="WD40"/>
</dbReference>
<dbReference type="RefSeq" id="WP_183670623.1">
    <property type="nucleotide sequence ID" value="NZ_BMPB01000018.1"/>
</dbReference>
<dbReference type="Pfam" id="PF07676">
    <property type="entry name" value="PD40"/>
    <property type="match status" value="3"/>
</dbReference>
<accession>A0ABR6KMZ8</accession>
<dbReference type="PROSITE" id="PS51257">
    <property type="entry name" value="PROKAR_LIPOPROTEIN"/>
    <property type="match status" value="1"/>
</dbReference>
<dbReference type="SUPFAM" id="SSF82171">
    <property type="entry name" value="DPP6 N-terminal domain-like"/>
    <property type="match status" value="1"/>
</dbReference>
<dbReference type="PANTHER" id="PTHR36842">
    <property type="entry name" value="PROTEIN TOLB HOMOLOG"/>
    <property type="match status" value="1"/>
</dbReference>
<dbReference type="InterPro" id="IPR011042">
    <property type="entry name" value="6-blade_b-propeller_TolB-like"/>
</dbReference>
<keyword evidence="3" id="KW-1185">Reference proteome</keyword>
<dbReference type="Proteomes" id="UP000533637">
    <property type="component" value="Unassembled WGS sequence"/>
</dbReference>
<proteinExistence type="inferred from homology"/>
<sequence length="486" mass="54943">MNGNYKYIALLALFFSCSDSVQVSETLDRKPAIVPDYADITIPANIAPLNFSLKDSMEDAQVVLSYSDQRIEVKSKDNQFVFPTSKWKRLLSSAAGNEVEVVVRVKEKGKWLEYAPVKWSVAAEPVDPYIAYRLIAPGYTLWNKMGLYQRDLESYTETPIIENKMSGRNCVNCHSFCMQNPDKMLFHMRETYPGTILVDGDKIEKLNTKTEQTISSLVYPSWHPSGKYVAFSVNNTKQGFHANDRNRIEVFDEASDVVVYDVVKHEIVTTAKLFSKDAFETFPTFSPDGKTLYFCTAAARPIPKEYSEVKYNLCSIGFDPETRSFGSVVDTLYNATVSGQSASFPRVSPDGKHVMYTVSGYGNFSIWHKDADLYMADLSTGESVPLDILNSDDVESYHSWSSNSRWVIFSSRRIDGLYTRPYIAYIDENGKACKPFLLPQKDTGFYDRFMMSYNIPEFITGKVKVGGRVLGLKAKEDKGIDVKFAK</sequence>
<gene>
    <name evidence="2" type="ORF">GGQ57_002157</name>
</gene>
<name>A0ABR6KMZ8_9BACT</name>
<dbReference type="PANTHER" id="PTHR36842:SF1">
    <property type="entry name" value="PROTEIN TOLB"/>
    <property type="match status" value="1"/>
</dbReference>
<keyword evidence="2" id="KW-0449">Lipoprotein</keyword>
<evidence type="ECO:0000313" key="2">
    <source>
        <dbReference type="EMBL" id="MBB4622257.1"/>
    </source>
</evidence>
<evidence type="ECO:0000256" key="1">
    <source>
        <dbReference type="ARBA" id="ARBA00009820"/>
    </source>
</evidence>
<organism evidence="2 3">
    <name type="scientific">Parabacteroides faecis</name>
    <dbReference type="NCBI Taxonomy" id="1217282"/>
    <lineage>
        <taxon>Bacteria</taxon>
        <taxon>Pseudomonadati</taxon>
        <taxon>Bacteroidota</taxon>
        <taxon>Bacteroidia</taxon>
        <taxon>Bacteroidales</taxon>
        <taxon>Tannerellaceae</taxon>
        <taxon>Parabacteroides</taxon>
    </lineage>
</organism>
<dbReference type="Gene3D" id="2.120.10.30">
    <property type="entry name" value="TolB, C-terminal domain"/>
    <property type="match status" value="2"/>
</dbReference>
<evidence type="ECO:0000313" key="3">
    <source>
        <dbReference type="Proteomes" id="UP000533637"/>
    </source>
</evidence>